<sequence length="159" mass="18095">MVGEKKQKKAEEEPVATRRKQNSEAAKRFRQKRKRAEMEIREDHARLKASRERMIEAIVRLKAICQENKLKIPDLGLEEGDIAQPDKAETTVDILASAGGKAVEKRKETVMLSLAATQKDTSDIKHTIRESEGKIMRRLRVVIEKLEEIEKQGPKVGIV</sequence>
<dbReference type="PROSITE" id="PS00036">
    <property type="entry name" value="BZIP_BASIC"/>
    <property type="match status" value="1"/>
</dbReference>
<evidence type="ECO:0000256" key="1">
    <source>
        <dbReference type="SAM" id="MobiDB-lite"/>
    </source>
</evidence>
<feature type="region of interest" description="Disordered" evidence="1">
    <location>
        <begin position="1"/>
        <end position="37"/>
    </location>
</feature>
<evidence type="ECO:0000259" key="2">
    <source>
        <dbReference type="PROSITE" id="PS00036"/>
    </source>
</evidence>
<evidence type="ECO:0000313" key="3">
    <source>
        <dbReference type="EMBL" id="CAE0434810.1"/>
    </source>
</evidence>
<feature type="domain" description="BZIP" evidence="2">
    <location>
        <begin position="18"/>
        <end position="32"/>
    </location>
</feature>
<dbReference type="InterPro" id="IPR004827">
    <property type="entry name" value="bZIP"/>
</dbReference>
<dbReference type="AlphaFoldDB" id="A0A7S3PG48"/>
<protein>
    <recommendedName>
        <fullName evidence="2">BZIP domain-containing protein</fullName>
    </recommendedName>
</protein>
<gene>
    <name evidence="3" type="ORF">ASTO00021_LOCUS5106</name>
</gene>
<dbReference type="EMBL" id="HBIN01006960">
    <property type="protein sequence ID" value="CAE0434810.1"/>
    <property type="molecule type" value="Transcribed_RNA"/>
</dbReference>
<accession>A0A7S3PG48</accession>
<feature type="compositionally biased region" description="Basic and acidic residues" evidence="1">
    <location>
        <begin position="9"/>
        <end position="27"/>
    </location>
</feature>
<reference evidence="3" key="1">
    <citation type="submission" date="2021-01" db="EMBL/GenBank/DDBJ databases">
        <authorList>
            <person name="Corre E."/>
            <person name="Pelletier E."/>
            <person name="Niang G."/>
            <person name="Scheremetjew M."/>
            <person name="Finn R."/>
            <person name="Kale V."/>
            <person name="Holt S."/>
            <person name="Cochrane G."/>
            <person name="Meng A."/>
            <person name="Brown T."/>
            <person name="Cohen L."/>
        </authorList>
    </citation>
    <scope>NUCLEOTIDE SEQUENCE</scope>
    <source>
        <strain evidence="3">GSBS06</strain>
    </source>
</reference>
<organism evidence="3">
    <name type="scientific">Aplanochytrium stocchinoi</name>
    <dbReference type="NCBI Taxonomy" id="215587"/>
    <lineage>
        <taxon>Eukaryota</taxon>
        <taxon>Sar</taxon>
        <taxon>Stramenopiles</taxon>
        <taxon>Bigyra</taxon>
        <taxon>Labyrinthulomycetes</taxon>
        <taxon>Thraustochytrida</taxon>
        <taxon>Thraustochytriidae</taxon>
        <taxon>Aplanochytrium</taxon>
    </lineage>
</organism>
<proteinExistence type="predicted"/>
<name>A0A7S3PG48_9STRA</name>
<dbReference type="GO" id="GO:0003700">
    <property type="term" value="F:DNA-binding transcription factor activity"/>
    <property type="evidence" value="ECO:0007669"/>
    <property type="project" value="InterPro"/>
</dbReference>